<organism evidence="1 2">
    <name type="scientific">Aequorivita soesokkakensis</name>
    <dbReference type="NCBI Taxonomy" id="1385699"/>
    <lineage>
        <taxon>Bacteria</taxon>
        <taxon>Pseudomonadati</taxon>
        <taxon>Bacteroidota</taxon>
        <taxon>Flavobacteriia</taxon>
        <taxon>Flavobacteriales</taxon>
        <taxon>Flavobacteriaceae</taxon>
        <taxon>Aequorivita</taxon>
    </lineage>
</organism>
<protein>
    <recommendedName>
        <fullName evidence="3">DUF2460 domain-containing protein</fullName>
    </recommendedName>
</protein>
<name>A0A1A9LBJ0_9FLAO</name>
<dbReference type="RefSeq" id="WP_068762555.1">
    <property type="nucleotide sequence ID" value="NZ_LXIE01000034.1"/>
</dbReference>
<gene>
    <name evidence="1" type="ORF">A7A78_05245</name>
</gene>
<proteinExistence type="predicted"/>
<reference evidence="1 2" key="1">
    <citation type="submission" date="2016-05" db="EMBL/GenBank/DDBJ databases">
        <title>Genome sequencing of Vitellibacter soesokkakensis RSSK-12.</title>
        <authorList>
            <person name="Thevarajoo S."/>
            <person name="Selvaratnam C."/>
            <person name="Goh K.M."/>
            <person name="Chan K.-G."/>
            <person name="Chong C.S."/>
        </authorList>
    </citation>
    <scope>NUCLEOTIDE SEQUENCE [LARGE SCALE GENOMIC DNA]</scope>
    <source>
        <strain evidence="1 2">RSSK-12</strain>
    </source>
</reference>
<dbReference type="OrthoDB" id="9815802at2"/>
<dbReference type="STRING" id="1385699.A7A78_05245"/>
<dbReference type="EMBL" id="LXIE01000034">
    <property type="protein sequence ID" value="OAD90648.1"/>
    <property type="molecule type" value="Genomic_DNA"/>
</dbReference>
<sequence length="1153" mass="130973">MKLYLSVFLFFIVAAGYAQDISSNYREKKVAVKDTVVLDSVSINPKRFAILDKDGNSPDPFSYRMDFKKGIIIFSEELQQQQDSLTIQYLRYPDFLTRDYFALDPKIIVENTGNIDKLYSLQESTNQSTFTPFDGLNTSGSISRGITIGNNQNAVVNSELDLQIIGKLSDKVFIRASIQDANIPAQEGGYSQSLNEFDQIFIELYGDNWNIRAGDIDLRNNNSYFGRFTKKVQGISLGGTFNNEDGSKISAFASGALVRGVFSKSEFVGQEGNQGPYKLVGPNGELYILVVSGSERVYVNGLLLKRGENEDYVIDYNAGEIKFNPTYPITSNMRISVEYQYTDRSYTRFIGYGGGNYTSENLDLGVYVYSENDAKNQPLQQNLSEEQVAILQAAGDDRDLMNAPSAVPDTYSENKILYKKEIVNGEEVFVFSSNPDDELFSVRFSLVGNNNGDYVISDNNAISRIFEYVAPINGVRQGNYEPIIRLNAPIKIQVGGLNGSFHPSEKTRIDFEVAGSKNDLNLFSDIDDGNNDGFAGRLAFTQRLLTTADTLKVNGFGSLDFVQRDFRTVERLYNIEFNRDWNLVNPMGNQSFVISGIEVSHPKIGGGRYEFQNLNYTENFNGTRHVIVSELKLKKLRLLTYGSYLNSKADSISSKFFRLNNTTTYSFEKAWVGGKVALEDNRIKDVSRDSISPISQKFSAFEVFSGVGDSTKVFVEAGYQFRVNDSVRNNALQKVNSSNTFYLKSRLINTENTQLSAFANYRTLKYEPFLSEGTDTINPVPTNIFRETERSLNSRILYNQALFDGGVRWNTALESNNGVIPQQEFTYIKTDAGQGVYTWIDYNNNGIQELEEFEVAQFQDQAEYIRVLLPNQVFLKIRENKFSQILTLNPQNWANKEGFKKVLSHFYNQTSYVLDRKVKRKNDGFNINPFQDGGDDQLGLTLNFRNALFFNRGKQHLTTSYTFISTSSDNLLATGLQRSELKSHQFNFNHKFWESWLLNLKGATGSNESLSENFANRNYRLDSYEFNPKISYLLSQQTRFDVFYEFKNQENQLGDMEILNQQTVGFSFAYTNAEKISINGEFNYIDNKFEGSAFSPVAYQMLEGLQPGTNFTWRLLFQKRITKYLDANLSYFGRKSETTKTVHTGSIQLRAYF</sequence>
<dbReference type="AlphaFoldDB" id="A0A1A9LBJ0"/>
<keyword evidence="2" id="KW-1185">Reference proteome</keyword>
<comment type="caution">
    <text evidence="1">The sequence shown here is derived from an EMBL/GenBank/DDBJ whole genome shotgun (WGS) entry which is preliminary data.</text>
</comment>
<evidence type="ECO:0000313" key="1">
    <source>
        <dbReference type="EMBL" id="OAD90648.1"/>
    </source>
</evidence>
<accession>A0A1A9LBJ0</accession>
<evidence type="ECO:0000313" key="2">
    <source>
        <dbReference type="Proteomes" id="UP000077552"/>
    </source>
</evidence>
<evidence type="ECO:0008006" key="3">
    <source>
        <dbReference type="Google" id="ProtNLM"/>
    </source>
</evidence>
<dbReference type="Proteomes" id="UP000077552">
    <property type="component" value="Unassembled WGS sequence"/>
</dbReference>